<reference evidence="1" key="2">
    <citation type="submission" date="2020-02" db="EMBL/GenBank/DDBJ databases">
        <authorList>
            <consortium name="NCBI Pathogen Detection Project"/>
        </authorList>
    </citation>
    <scope>NUCLEOTIDE SEQUENCE</scope>
    <source>
        <strain evidence="1">MA.GW_S01999-08</strain>
    </source>
</reference>
<dbReference type="EMBL" id="DAAVNH010000012">
    <property type="protein sequence ID" value="HAF5506664.1"/>
    <property type="molecule type" value="Genomic_DNA"/>
</dbReference>
<proteinExistence type="predicted"/>
<protein>
    <submittedName>
        <fullName evidence="1">Uncharacterized protein</fullName>
    </submittedName>
</protein>
<gene>
    <name evidence="1" type="ORF">G8C29_004305</name>
</gene>
<accession>A0A749C110</accession>
<sequence>MTSLPLPQQGQSCLATYATMLICSYCEPANDKREPVRINASSLAVNVSRKNG</sequence>
<reference evidence="1" key="1">
    <citation type="journal article" date="2018" name="Genome Biol.">
        <title>SKESA: strategic k-mer extension for scrupulous assemblies.</title>
        <authorList>
            <person name="Souvorov A."/>
            <person name="Agarwala R."/>
            <person name="Lipman D.J."/>
        </authorList>
    </citation>
    <scope>NUCLEOTIDE SEQUENCE</scope>
    <source>
        <strain evidence="1">MA.GW_S01999-08</strain>
    </source>
</reference>
<evidence type="ECO:0000313" key="1">
    <source>
        <dbReference type="EMBL" id="HAF5506664.1"/>
    </source>
</evidence>
<name>A0A749C110_SALER</name>
<comment type="caution">
    <text evidence="1">The sequence shown here is derived from an EMBL/GenBank/DDBJ whole genome shotgun (WGS) entry which is preliminary data.</text>
</comment>
<dbReference type="AlphaFoldDB" id="A0A749C110"/>
<organism evidence="1">
    <name type="scientific">Salmonella enterica</name>
    <name type="common">Salmonella choleraesuis</name>
    <dbReference type="NCBI Taxonomy" id="28901"/>
    <lineage>
        <taxon>Bacteria</taxon>
        <taxon>Pseudomonadati</taxon>
        <taxon>Pseudomonadota</taxon>
        <taxon>Gammaproteobacteria</taxon>
        <taxon>Enterobacterales</taxon>
        <taxon>Enterobacteriaceae</taxon>
        <taxon>Salmonella</taxon>
    </lineage>
</organism>